<keyword evidence="1" id="KW-0472">Membrane</keyword>
<keyword evidence="1" id="KW-0812">Transmembrane</keyword>
<organism evidence="2 3">
    <name type="scientific">Proteus faecis</name>
    <dbReference type="NCBI Taxonomy" id="2050967"/>
    <lineage>
        <taxon>Bacteria</taxon>
        <taxon>Pseudomonadati</taxon>
        <taxon>Pseudomonadota</taxon>
        <taxon>Gammaproteobacteria</taxon>
        <taxon>Enterobacterales</taxon>
        <taxon>Morganellaceae</taxon>
        <taxon>Proteus</taxon>
    </lineage>
</organism>
<keyword evidence="1" id="KW-1133">Transmembrane helix</keyword>
<proteinExistence type="predicted"/>
<dbReference type="EMBL" id="CP095785">
    <property type="protein sequence ID" value="XAG33168.1"/>
    <property type="molecule type" value="Genomic_DNA"/>
</dbReference>
<keyword evidence="3" id="KW-1185">Reference proteome</keyword>
<evidence type="ECO:0000313" key="2">
    <source>
        <dbReference type="EMBL" id="XAG33168.1"/>
    </source>
</evidence>
<sequence>MTINNIQSLHIKAPWKIIEELTHEFESSKQIKYERGPLCFSASAYEWVQIVMPLGAAGISALVAILVAKIQQNKRVKVTFNENGKITSIEAPTKEQVIEICNEINNIQDIIID</sequence>
<accession>A0ABZ3EP42</accession>
<evidence type="ECO:0000256" key="1">
    <source>
        <dbReference type="SAM" id="Phobius"/>
    </source>
</evidence>
<protein>
    <submittedName>
        <fullName evidence="2">Uncharacterized protein</fullName>
    </submittedName>
</protein>
<dbReference type="Proteomes" id="UP001438077">
    <property type="component" value="Chromosome"/>
</dbReference>
<reference evidence="2 3" key="1">
    <citation type="submission" date="2022-03" db="EMBL/GenBank/DDBJ databases">
        <title>Sea Food Isolates.</title>
        <authorList>
            <person name="Li C."/>
        </authorList>
    </citation>
    <scope>NUCLEOTIDE SEQUENCE [LARGE SCALE GENOMIC DNA]</scope>
    <source>
        <strain evidence="2 3">19MO01SH08</strain>
    </source>
</reference>
<gene>
    <name evidence="2" type="ORF">MYW70_08175</name>
</gene>
<feature type="transmembrane region" description="Helical" evidence="1">
    <location>
        <begin position="47"/>
        <end position="68"/>
    </location>
</feature>
<dbReference type="RefSeq" id="WP_261191577.1">
    <property type="nucleotide sequence ID" value="NZ_CP095785.1"/>
</dbReference>
<evidence type="ECO:0000313" key="3">
    <source>
        <dbReference type="Proteomes" id="UP001438077"/>
    </source>
</evidence>
<name>A0ABZ3EP42_9GAMM</name>